<proteinExistence type="predicted"/>
<dbReference type="EMBL" id="KQ474075">
    <property type="protein sequence ID" value="KPV76696.1"/>
    <property type="molecule type" value="Genomic_DNA"/>
</dbReference>
<evidence type="ECO:0000313" key="5">
    <source>
        <dbReference type="Proteomes" id="UP000053890"/>
    </source>
</evidence>
<reference evidence="4 5" key="1">
    <citation type="journal article" date="2015" name="Front. Microbiol.">
        <title>Genome sequence of the plant growth promoting endophytic yeast Rhodotorula graminis WP1.</title>
        <authorList>
            <person name="Firrincieli A."/>
            <person name="Otillar R."/>
            <person name="Salamov A."/>
            <person name="Schmutz J."/>
            <person name="Khan Z."/>
            <person name="Redman R.S."/>
            <person name="Fleck N.D."/>
            <person name="Lindquist E."/>
            <person name="Grigoriev I.V."/>
            <person name="Doty S.L."/>
        </authorList>
    </citation>
    <scope>NUCLEOTIDE SEQUENCE [LARGE SCALE GENOMIC DNA]</scope>
    <source>
        <strain evidence="4 5">WP1</strain>
    </source>
</reference>
<keyword evidence="5" id="KW-1185">Reference proteome</keyword>
<organism evidence="4 5">
    <name type="scientific">Rhodotorula graminis (strain WP1)</name>
    <dbReference type="NCBI Taxonomy" id="578459"/>
    <lineage>
        <taxon>Eukaryota</taxon>
        <taxon>Fungi</taxon>
        <taxon>Dikarya</taxon>
        <taxon>Basidiomycota</taxon>
        <taxon>Pucciniomycotina</taxon>
        <taxon>Microbotryomycetes</taxon>
        <taxon>Sporidiobolales</taxon>
        <taxon>Sporidiobolaceae</taxon>
        <taxon>Rhodotorula</taxon>
    </lineage>
</organism>
<dbReference type="STRING" id="578459.A0A194SBB0"/>
<gene>
    <name evidence="4" type="ORF">RHOBADRAFT_41902</name>
</gene>
<feature type="compositionally biased region" description="Low complexity" evidence="1">
    <location>
        <begin position="169"/>
        <end position="179"/>
    </location>
</feature>
<dbReference type="GeneID" id="28974422"/>
<evidence type="ECO:0000256" key="1">
    <source>
        <dbReference type="SAM" id="MobiDB-lite"/>
    </source>
</evidence>
<keyword evidence="3" id="KW-0732">Signal</keyword>
<feature type="signal peptide" evidence="3">
    <location>
        <begin position="1"/>
        <end position="17"/>
    </location>
</feature>
<protein>
    <submittedName>
        <fullName evidence="4">Uncharacterized protein</fullName>
    </submittedName>
</protein>
<evidence type="ECO:0000313" key="4">
    <source>
        <dbReference type="EMBL" id="KPV76696.1"/>
    </source>
</evidence>
<feature type="chain" id="PRO_5008265583" evidence="3">
    <location>
        <begin position="18"/>
        <end position="179"/>
    </location>
</feature>
<keyword evidence="2" id="KW-0812">Transmembrane</keyword>
<keyword evidence="2" id="KW-0472">Membrane</keyword>
<dbReference type="AlphaFoldDB" id="A0A194SBB0"/>
<keyword evidence="2" id="KW-1133">Transmembrane helix</keyword>
<dbReference type="OrthoDB" id="4078873at2759"/>
<evidence type="ECO:0000256" key="2">
    <source>
        <dbReference type="SAM" id="Phobius"/>
    </source>
</evidence>
<dbReference type="Proteomes" id="UP000053890">
    <property type="component" value="Unassembled WGS sequence"/>
</dbReference>
<feature type="compositionally biased region" description="Basic and acidic residues" evidence="1">
    <location>
        <begin position="143"/>
        <end position="152"/>
    </location>
</feature>
<name>A0A194SBB0_RHOGW</name>
<sequence length="179" mass="19091">MIWALILLVGDVGNAVGTALSTLLWQDLLPQRLSARLSSTLSPAEVKAIFESAEKAAEYPLGSAASDGIGAAYSDVMRVLLYVALGLAGLSFALSLAMGPACVAERDDAAAAPAPAASLEHRHERRSVERALERHSSARCKRERAGGEEEARYLQWAREAAHESESESDGGSEWSQEKV</sequence>
<accession>A0A194SBB0</accession>
<feature type="compositionally biased region" description="Basic and acidic residues" evidence="1">
    <location>
        <begin position="119"/>
        <end position="136"/>
    </location>
</feature>
<feature type="transmembrane region" description="Helical" evidence="2">
    <location>
        <begin position="79"/>
        <end position="97"/>
    </location>
</feature>
<feature type="region of interest" description="Disordered" evidence="1">
    <location>
        <begin position="112"/>
        <end position="179"/>
    </location>
</feature>
<evidence type="ECO:0000256" key="3">
    <source>
        <dbReference type="SAM" id="SignalP"/>
    </source>
</evidence>
<dbReference type="RefSeq" id="XP_018272745.1">
    <property type="nucleotide sequence ID" value="XM_018413974.1"/>
</dbReference>